<feature type="domain" description="Transposase putative helix-turn-helix" evidence="11">
    <location>
        <begin position="1"/>
        <end position="46"/>
    </location>
</feature>
<dbReference type="GO" id="GO:0032196">
    <property type="term" value="P:transposition"/>
    <property type="evidence" value="ECO:0007669"/>
    <property type="project" value="UniProtKB-KW"/>
</dbReference>
<evidence type="ECO:0000259" key="9">
    <source>
        <dbReference type="Pfam" id="PF01385"/>
    </source>
</evidence>
<evidence type="ECO:0000256" key="7">
    <source>
        <dbReference type="ARBA" id="ARBA00023172"/>
    </source>
</evidence>
<dbReference type="PANTHER" id="PTHR30405">
    <property type="entry name" value="TRANSPOSASE"/>
    <property type="match status" value="1"/>
</dbReference>
<keyword evidence="5" id="KW-0862">Zinc</keyword>
<keyword evidence="6" id="KW-0238">DNA-binding</keyword>
<dbReference type="GO" id="GO:0003677">
    <property type="term" value="F:DNA binding"/>
    <property type="evidence" value="ECO:0007669"/>
    <property type="project" value="UniProtKB-KW"/>
</dbReference>
<dbReference type="InterPro" id="IPR021027">
    <property type="entry name" value="Transposase_put_HTH"/>
</dbReference>
<evidence type="ECO:0000259" key="10">
    <source>
        <dbReference type="Pfam" id="PF07282"/>
    </source>
</evidence>
<evidence type="ECO:0000256" key="1">
    <source>
        <dbReference type="ARBA" id="ARBA00008761"/>
    </source>
</evidence>
<dbReference type="NCBIfam" id="NF040570">
    <property type="entry name" value="guided_TnpB"/>
    <property type="match status" value="1"/>
</dbReference>
<comment type="similarity">
    <text evidence="2">In the N-terminal section; belongs to the transposase 2 family.</text>
</comment>
<accession>D6TQ94</accession>
<dbReference type="InterPro" id="IPR053522">
    <property type="entry name" value="RNA-guided_endonuclease_TnpB"/>
</dbReference>
<evidence type="ECO:0000256" key="4">
    <source>
        <dbReference type="ARBA" id="ARBA00022723"/>
    </source>
</evidence>
<keyword evidence="7" id="KW-0233">DNA recombination</keyword>
<proteinExistence type="inferred from homology"/>
<organism evidence="12 13">
    <name type="scientific">Ktedonobacter racemifer DSM 44963</name>
    <dbReference type="NCBI Taxonomy" id="485913"/>
    <lineage>
        <taxon>Bacteria</taxon>
        <taxon>Bacillati</taxon>
        <taxon>Chloroflexota</taxon>
        <taxon>Ktedonobacteria</taxon>
        <taxon>Ktedonobacterales</taxon>
        <taxon>Ktedonobacteraceae</taxon>
        <taxon>Ktedonobacter</taxon>
    </lineage>
</organism>
<gene>
    <name evidence="12" type="ORF">Krac_6976</name>
</gene>
<dbReference type="OrthoDB" id="144917at2"/>
<keyword evidence="13" id="KW-1185">Reference proteome</keyword>
<dbReference type="AlphaFoldDB" id="D6TQ94"/>
<dbReference type="NCBIfam" id="NF038281">
    <property type="entry name" value="IS200_TnpB"/>
    <property type="match status" value="1"/>
</dbReference>
<keyword evidence="3" id="KW-0815">Transposition</keyword>
<feature type="domain" description="Probable transposase IS891/IS1136/IS1341" evidence="9">
    <location>
        <begin position="170"/>
        <end position="279"/>
    </location>
</feature>
<dbReference type="GO" id="GO:0006310">
    <property type="term" value="P:DNA recombination"/>
    <property type="evidence" value="ECO:0007669"/>
    <property type="project" value="UniProtKB-KW"/>
</dbReference>
<protein>
    <submittedName>
        <fullName evidence="12">Transposase, IS605 OrfB family</fullName>
    </submittedName>
</protein>
<comment type="caution">
    <text evidence="12">The sequence shown here is derived from an EMBL/GenBank/DDBJ whole genome shotgun (WGS) entry which is preliminary data.</text>
</comment>
<feature type="domain" description="Cas12f1-like TNB" evidence="10">
    <location>
        <begin position="291"/>
        <end position="358"/>
    </location>
</feature>
<dbReference type="EMBL" id="ADVG01000002">
    <property type="protein sequence ID" value="EFH85742.1"/>
    <property type="molecule type" value="Genomic_DNA"/>
</dbReference>
<dbReference type="RefSeq" id="WP_007909464.1">
    <property type="nucleotide sequence ID" value="NZ_ADVG01000002.1"/>
</dbReference>
<reference evidence="12 13" key="1">
    <citation type="journal article" date="2011" name="Stand. Genomic Sci.">
        <title>Non-contiguous finished genome sequence and contextual data of the filamentous soil bacterium Ktedonobacter racemifer type strain (SOSP1-21).</title>
        <authorList>
            <person name="Chang Y.J."/>
            <person name="Land M."/>
            <person name="Hauser L."/>
            <person name="Chertkov O."/>
            <person name="Del Rio T.G."/>
            <person name="Nolan M."/>
            <person name="Copeland A."/>
            <person name="Tice H."/>
            <person name="Cheng J.F."/>
            <person name="Lucas S."/>
            <person name="Han C."/>
            <person name="Goodwin L."/>
            <person name="Pitluck S."/>
            <person name="Ivanova N."/>
            <person name="Ovchinikova G."/>
            <person name="Pati A."/>
            <person name="Chen A."/>
            <person name="Palaniappan K."/>
            <person name="Mavromatis K."/>
            <person name="Liolios K."/>
            <person name="Brettin T."/>
            <person name="Fiebig A."/>
            <person name="Rohde M."/>
            <person name="Abt B."/>
            <person name="Goker M."/>
            <person name="Detter J.C."/>
            <person name="Woyke T."/>
            <person name="Bristow J."/>
            <person name="Eisen J.A."/>
            <person name="Markowitz V."/>
            <person name="Hugenholtz P."/>
            <person name="Kyrpides N.C."/>
            <person name="Klenk H.P."/>
            <person name="Lapidus A."/>
        </authorList>
    </citation>
    <scope>NUCLEOTIDE SEQUENCE [LARGE SCALE GENOMIC DNA]</scope>
    <source>
        <strain evidence="13">DSM 44963</strain>
    </source>
</reference>
<dbReference type="InterPro" id="IPR010095">
    <property type="entry name" value="Cas12f1-like_TNB"/>
</dbReference>
<evidence type="ECO:0000256" key="6">
    <source>
        <dbReference type="ARBA" id="ARBA00023125"/>
    </source>
</evidence>
<evidence type="ECO:0000256" key="2">
    <source>
        <dbReference type="ARBA" id="ARBA00011044"/>
    </source>
</evidence>
<dbReference type="Proteomes" id="UP000004508">
    <property type="component" value="Unassembled WGS sequence"/>
</dbReference>
<dbReference type="Pfam" id="PF07282">
    <property type="entry name" value="Cas12f1-like_TNB"/>
    <property type="match status" value="1"/>
</dbReference>
<keyword evidence="4" id="KW-0479">Metal-binding</keyword>
<dbReference type="InterPro" id="IPR001959">
    <property type="entry name" value="Transposase"/>
</dbReference>
<sequence length="392" mass="45180">MKQKRAFKYRVYPTPEQRQMLAQTFGCCRFVYNWALRKKTDAYYKDHQRLYYKELSILLTDLKKQEETQWLNEVSSVPLQQALRHLDKAFLNFFEGRAKYPTFHKKRNAQSATYTANAFTWRNGSLTLAKMSEPLQIVWSRPLPNEAIPSSVTITKDAADRYFISLLVEEDIAHLPCNEKAIGADLGLKSFVALSSGEIVGNPRFFAKDEKHLARAQRRHAKKKKGSKNRDKARKKVARLHAHIADRRRDFLHKLSTRLIRENQTICVESLAVKNMVKNEKLAKAISDVGWSEFVSQLEYKADWYGRTLVKIDRWYPSSKRCFECGHLLDALTLDVREWTCPECGVHHDRDINAANNILAVGLTVHACGENRRPGAVKTKPGSSRRSRKASK</sequence>
<dbReference type="GO" id="GO:0046872">
    <property type="term" value="F:metal ion binding"/>
    <property type="evidence" value="ECO:0007669"/>
    <property type="project" value="UniProtKB-KW"/>
</dbReference>
<dbReference type="Pfam" id="PF01385">
    <property type="entry name" value="OrfB_IS605"/>
    <property type="match status" value="1"/>
</dbReference>
<dbReference type="eggNOG" id="COG0675">
    <property type="taxonomic scope" value="Bacteria"/>
</dbReference>
<dbReference type="STRING" id="485913.Krac_6976"/>
<dbReference type="NCBIfam" id="TIGR01766">
    <property type="entry name" value="IS200/IS605 family accessory protein TnpB-like domain"/>
    <property type="match status" value="1"/>
</dbReference>
<evidence type="ECO:0000313" key="13">
    <source>
        <dbReference type="Proteomes" id="UP000004508"/>
    </source>
</evidence>
<evidence type="ECO:0000256" key="3">
    <source>
        <dbReference type="ARBA" id="ARBA00022578"/>
    </source>
</evidence>
<name>D6TQ94_KTERA</name>
<evidence type="ECO:0000256" key="5">
    <source>
        <dbReference type="ARBA" id="ARBA00022833"/>
    </source>
</evidence>
<comment type="similarity">
    <text evidence="1">In the C-terminal section; belongs to the transposase 35 family.</text>
</comment>
<dbReference type="Pfam" id="PF12323">
    <property type="entry name" value="HTH_OrfB_IS605"/>
    <property type="match status" value="1"/>
</dbReference>
<feature type="compositionally biased region" description="Basic residues" evidence="8">
    <location>
        <begin position="383"/>
        <end position="392"/>
    </location>
</feature>
<dbReference type="PANTHER" id="PTHR30405:SF25">
    <property type="entry name" value="RNA-GUIDED DNA ENDONUCLEASE INSQ-RELATED"/>
    <property type="match status" value="1"/>
</dbReference>
<evidence type="ECO:0000313" key="12">
    <source>
        <dbReference type="EMBL" id="EFH85742.1"/>
    </source>
</evidence>
<dbReference type="InParanoid" id="D6TQ94"/>
<feature type="region of interest" description="Disordered" evidence="8">
    <location>
        <begin position="372"/>
        <end position="392"/>
    </location>
</feature>
<evidence type="ECO:0000259" key="11">
    <source>
        <dbReference type="Pfam" id="PF12323"/>
    </source>
</evidence>
<evidence type="ECO:0000256" key="8">
    <source>
        <dbReference type="SAM" id="MobiDB-lite"/>
    </source>
</evidence>
<dbReference type="InterPro" id="IPR051399">
    <property type="entry name" value="RNA-guided_DNA_endo/Transpos"/>
</dbReference>